<gene>
    <name evidence="1" type="ORF">ABR748_18005</name>
</gene>
<keyword evidence="2" id="KW-1185">Reference proteome</keyword>
<accession>A0ABV1Q4M0</accession>
<dbReference type="EMBL" id="JBEJUE010000014">
    <property type="protein sequence ID" value="MER0426108.1"/>
    <property type="molecule type" value="Genomic_DNA"/>
</dbReference>
<reference evidence="1 2" key="1">
    <citation type="submission" date="2024-01" db="EMBL/GenBank/DDBJ databases">
        <title>Metagenomic exploration of the rhizosphere soil microbial community and their significance in facilitating the development of wild simulated ginseng.</title>
        <authorList>
            <person name="Huang J."/>
        </authorList>
    </citation>
    <scope>NUCLEOTIDE SEQUENCE [LARGE SCALE GENOMIC DNA]</scope>
    <source>
        <strain evidence="1 2">WY141</strain>
    </source>
</reference>
<evidence type="ECO:0008006" key="3">
    <source>
        <dbReference type="Google" id="ProtNLM"/>
    </source>
</evidence>
<dbReference type="Proteomes" id="UP001456562">
    <property type="component" value="Unassembled WGS sequence"/>
</dbReference>
<organism evidence="1 2">
    <name type="scientific">Streptomyces microflavus</name>
    <name type="common">Streptomyces lipmanii</name>
    <dbReference type="NCBI Taxonomy" id="1919"/>
    <lineage>
        <taxon>Bacteria</taxon>
        <taxon>Bacillati</taxon>
        <taxon>Actinomycetota</taxon>
        <taxon>Actinomycetes</taxon>
        <taxon>Kitasatosporales</taxon>
        <taxon>Streptomycetaceae</taxon>
        <taxon>Streptomyces</taxon>
    </lineage>
</organism>
<proteinExistence type="predicted"/>
<comment type="caution">
    <text evidence="1">The sequence shown here is derived from an EMBL/GenBank/DDBJ whole genome shotgun (WGS) entry which is preliminary data.</text>
</comment>
<name>A0ABV1Q4M0_STRMI</name>
<evidence type="ECO:0000313" key="1">
    <source>
        <dbReference type="EMBL" id="MER0426108.1"/>
    </source>
</evidence>
<evidence type="ECO:0000313" key="2">
    <source>
        <dbReference type="Proteomes" id="UP001456562"/>
    </source>
</evidence>
<sequence length="321" mass="36710">MRLRTARGYLHDTPETLALEQQARESPEDFGLPGWIVLGADTLVPARSEGFADRVWIHGTELIDGQQRLRTMALVLDELGPAHLARTLLKVEVYCGAERERARRLFGRADRYRNIRNAQDRLLLCPDIRRLMDADWERWTFCVRRGVTEGPNGRTYFLREVTRALACLSGPGPELAHRAGSAEGLMSLWDDIGSPAYRSLFHSRMTPLGVLRAVEAYRAARDALQSIPKSRQQGHGKLITYAPELIHWAACRFLPRARLHDESCDFDWDDALRQEMRSRVETAVDELVRRYEQLVTPEPGKGTYFRTAPELSLWTELTHGY</sequence>
<dbReference type="RefSeq" id="WP_201106365.1">
    <property type="nucleotide sequence ID" value="NZ_JBEJUE010000014.1"/>
</dbReference>
<protein>
    <recommendedName>
        <fullName evidence="3">DUF262 domain-containing protein</fullName>
    </recommendedName>
</protein>